<dbReference type="EMBL" id="CAOF01000125">
    <property type="protein sequence ID" value="CCO47739.1"/>
    <property type="molecule type" value="Genomic_DNA"/>
</dbReference>
<feature type="domain" description="Peptidase S74" evidence="1">
    <location>
        <begin position="129"/>
        <end position="219"/>
    </location>
</feature>
<proteinExistence type="predicted"/>
<dbReference type="GeneID" id="97543427"/>
<sequence>MTTDIKLGTRRIDNIANHFRFGQRAEENKGTGVEILRDNLIITSEFSSRANRTVITPNRVRTKSTVSDKVFCEEQECRKEISVGSVAAVTERIDNETGSIKVITPKDTPDIHVDGETGAIKARNFRRTSDERLKKNINPILSPQQILSQLNGVTFLWKDSHSNTTEYGLIAQQVEAVIPSLVDEDAEGMKSVDYEGLIPLLLETTKQLHQQVQRLEERIMVLEAK</sequence>
<dbReference type="AlphaFoldDB" id="A0AAV2VSS9"/>
<name>A0AAV2VSS9_9VIBR</name>
<dbReference type="Proteomes" id="UP000018211">
    <property type="component" value="Unassembled WGS sequence"/>
</dbReference>
<evidence type="ECO:0000313" key="2">
    <source>
        <dbReference type="EMBL" id="CCO47739.1"/>
    </source>
</evidence>
<evidence type="ECO:0000259" key="1">
    <source>
        <dbReference type="PROSITE" id="PS51688"/>
    </source>
</evidence>
<protein>
    <recommendedName>
        <fullName evidence="1">Peptidase S74 domain-containing protein</fullName>
    </recommendedName>
</protein>
<reference evidence="2 3" key="1">
    <citation type="journal article" date="2013" name="ISME J.">
        <title>Comparative genomics of pathogenic lineages of Vibrio nigripulchritudo identifies virulence-associated traits.</title>
        <authorList>
            <person name="Goudenege D."/>
            <person name="Labreuche Y."/>
            <person name="Krin E."/>
            <person name="Ansquer D."/>
            <person name="Mangenot S."/>
            <person name="Calteau A."/>
            <person name="Medigue C."/>
            <person name="Mazel D."/>
            <person name="Polz M.F."/>
            <person name="Le Roux F."/>
        </authorList>
    </citation>
    <scope>NUCLEOTIDE SEQUENCE [LARGE SCALE GENOMIC DNA]</scope>
    <source>
        <strain evidence="2 3">SOn1</strain>
    </source>
</reference>
<comment type="caution">
    <text evidence="2">The sequence shown here is derived from an EMBL/GenBank/DDBJ whole genome shotgun (WGS) entry which is preliminary data.</text>
</comment>
<dbReference type="InterPro" id="IPR030392">
    <property type="entry name" value="S74_ICA"/>
</dbReference>
<dbReference type="RefSeq" id="WP_004406761.1">
    <property type="nucleotide sequence ID" value="NZ_LK391965.1"/>
</dbReference>
<accession>A0AAV2VSS9</accession>
<gene>
    <name evidence="2" type="ORF">VIBNISOn1_340054</name>
</gene>
<dbReference type="PROSITE" id="PS51688">
    <property type="entry name" value="ICA"/>
    <property type="match status" value="1"/>
</dbReference>
<dbReference type="Pfam" id="PF13884">
    <property type="entry name" value="Peptidase_S74"/>
    <property type="match status" value="1"/>
</dbReference>
<evidence type="ECO:0000313" key="3">
    <source>
        <dbReference type="Proteomes" id="UP000018211"/>
    </source>
</evidence>
<organism evidence="2 3">
    <name type="scientific">Vibrio nigripulchritudo SOn1</name>
    <dbReference type="NCBI Taxonomy" id="1238450"/>
    <lineage>
        <taxon>Bacteria</taxon>
        <taxon>Pseudomonadati</taxon>
        <taxon>Pseudomonadota</taxon>
        <taxon>Gammaproteobacteria</taxon>
        <taxon>Vibrionales</taxon>
        <taxon>Vibrionaceae</taxon>
        <taxon>Vibrio</taxon>
    </lineage>
</organism>